<proteinExistence type="predicted"/>
<gene>
    <name evidence="2" type="ORF">N7452_000630</name>
</gene>
<sequence length="172" mass="18969">MEKGRQIVDPRFPKEDTAASCDRMSTNHRDLCYSPAINGRPLAVFEIVKVPGYHIYCGPDLKTEVSGSVISSAHIGRLVALRKIPYQQRAYSASSVDDESADKPMADSLPTPTQAADQVNKTISQLALPTTASLKPATLLFPEHNPSFLRKEIRSLMKEWPASQMVDEASRV</sequence>
<protein>
    <submittedName>
        <fullName evidence="2">Uncharacterized protein</fullName>
    </submittedName>
</protein>
<accession>A0A9W9UR26</accession>
<feature type="region of interest" description="Disordered" evidence="1">
    <location>
        <begin position="93"/>
        <end position="116"/>
    </location>
</feature>
<comment type="caution">
    <text evidence="2">The sequence shown here is derived from an EMBL/GenBank/DDBJ whole genome shotgun (WGS) entry which is preliminary data.</text>
</comment>
<reference evidence="2" key="1">
    <citation type="submission" date="2022-12" db="EMBL/GenBank/DDBJ databases">
        <authorList>
            <person name="Petersen C."/>
        </authorList>
    </citation>
    <scope>NUCLEOTIDE SEQUENCE</scope>
    <source>
        <strain evidence="2">IBT 35673</strain>
    </source>
</reference>
<dbReference type="EMBL" id="JAPZBQ010000001">
    <property type="protein sequence ID" value="KAJ5351656.1"/>
    <property type="molecule type" value="Genomic_DNA"/>
</dbReference>
<evidence type="ECO:0000313" key="3">
    <source>
        <dbReference type="Proteomes" id="UP001147695"/>
    </source>
</evidence>
<evidence type="ECO:0000256" key="1">
    <source>
        <dbReference type="SAM" id="MobiDB-lite"/>
    </source>
</evidence>
<dbReference type="Proteomes" id="UP001147695">
    <property type="component" value="Unassembled WGS sequence"/>
</dbReference>
<name>A0A9W9UR26_PENBR</name>
<reference evidence="2" key="2">
    <citation type="journal article" date="2023" name="IMA Fungus">
        <title>Comparative genomic study of the Penicillium genus elucidates a diverse pangenome and 15 lateral gene transfer events.</title>
        <authorList>
            <person name="Petersen C."/>
            <person name="Sorensen T."/>
            <person name="Nielsen M.R."/>
            <person name="Sondergaard T.E."/>
            <person name="Sorensen J.L."/>
            <person name="Fitzpatrick D.A."/>
            <person name="Frisvad J.C."/>
            <person name="Nielsen K.L."/>
        </authorList>
    </citation>
    <scope>NUCLEOTIDE SEQUENCE</scope>
    <source>
        <strain evidence="2">IBT 35673</strain>
    </source>
</reference>
<dbReference type="AlphaFoldDB" id="A0A9W9UR26"/>
<evidence type="ECO:0000313" key="2">
    <source>
        <dbReference type="EMBL" id="KAJ5351656.1"/>
    </source>
</evidence>
<organism evidence="2 3">
    <name type="scientific">Penicillium brevicompactum</name>
    <dbReference type="NCBI Taxonomy" id="5074"/>
    <lineage>
        <taxon>Eukaryota</taxon>
        <taxon>Fungi</taxon>
        <taxon>Dikarya</taxon>
        <taxon>Ascomycota</taxon>
        <taxon>Pezizomycotina</taxon>
        <taxon>Eurotiomycetes</taxon>
        <taxon>Eurotiomycetidae</taxon>
        <taxon>Eurotiales</taxon>
        <taxon>Aspergillaceae</taxon>
        <taxon>Penicillium</taxon>
    </lineage>
</organism>